<gene>
    <name evidence="2" type="ORF">BN1221_00066c</name>
</gene>
<keyword evidence="1" id="KW-1133">Transmembrane helix</keyword>
<dbReference type="Proteomes" id="UP000044377">
    <property type="component" value="Unassembled WGS sequence"/>
</dbReference>
<name>A0A0G4JP40_9GAMM</name>
<sequence>MNKHFFYFDVLIVVALSLTCFPVMYNLHSILLCSEEINRNPDK</sequence>
<keyword evidence="1" id="KW-0812">Transmembrane</keyword>
<organism evidence="2 3">
    <name type="scientific">Brenneria goodwinii</name>
    <dbReference type="NCBI Taxonomy" id="1109412"/>
    <lineage>
        <taxon>Bacteria</taxon>
        <taxon>Pseudomonadati</taxon>
        <taxon>Pseudomonadota</taxon>
        <taxon>Gammaproteobacteria</taxon>
        <taxon>Enterobacterales</taxon>
        <taxon>Pectobacteriaceae</taxon>
        <taxon>Brenneria</taxon>
    </lineage>
</organism>
<dbReference type="AlphaFoldDB" id="A0A0G4JP40"/>
<protein>
    <submittedName>
        <fullName evidence="2">Uncharacterized protein</fullName>
    </submittedName>
</protein>
<accession>A0A0G4JP40</accession>
<keyword evidence="3" id="KW-1185">Reference proteome</keyword>
<evidence type="ECO:0000313" key="2">
    <source>
        <dbReference type="EMBL" id="CPR13670.1"/>
    </source>
</evidence>
<dbReference type="EMBL" id="CGIG01000001">
    <property type="protein sequence ID" value="CPR13670.1"/>
    <property type="molecule type" value="Genomic_DNA"/>
</dbReference>
<feature type="transmembrane region" description="Helical" evidence="1">
    <location>
        <begin position="6"/>
        <end position="25"/>
    </location>
</feature>
<evidence type="ECO:0000256" key="1">
    <source>
        <dbReference type="SAM" id="Phobius"/>
    </source>
</evidence>
<reference evidence="3" key="1">
    <citation type="submission" date="2015-01" db="EMBL/GenBank/DDBJ databases">
        <authorList>
            <person name="Paterson Steve"/>
        </authorList>
    </citation>
    <scope>NUCLEOTIDE SEQUENCE [LARGE SCALE GENOMIC DNA]</scope>
    <source>
        <strain evidence="3">OBR1</strain>
    </source>
</reference>
<keyword evidence="1" id="KW-0472">Membrane</keyword>
<proteinExistence type="predicted"/>
<evidence type="ECO:0000313" key="3">
    <source>
        <dbReference type="Proteomes" id="UP000044377"/>
    </source>
</evidence>